<dbReference type="GO" id="GO:0043622">
    <property type="term" value="P:cortical microtubule organization"/>
    <property type="evidence" value="ECO:0000318"/>
    <property type="project" value="GO_Central"/>
</dbReference>
<feature type="compositionally biased region" description="Gly residues" evidence="3">
    <location>
        <begin position="1"/>
        <end position="12"/>
    </location>
</feature>
<sequence length="98" mass="10376">MSRGGSYGGGKSSLGYLFGSDEQPNETRAPPPVVKAPWGDDNSTNTPQDNPSKKLNVSNNYHRAQGQNSGNFLTDRPTTKVQSAPGGESSVGYLFGDK</sequence>
<evidence type="ECO:0008006" key="6">
    <source>
        <dbReference type="Google" id="ProtNLM"/>
    </source>
</evidence>
<proteinExistence type="inferred from homology"/>
<dbReference type="OMA" id="DIDINHN"/>
<keyword evidence="2" id="KW-0493">Microtubule</keyword>
<evidence type="ECO:0000313" key="5">
    <source>
        <dbReference type="Proteomes" id="UP000091857"/>
    </source>
</evidence>
<dbReference type="OrthoDB" id="62622at2759"/>
<organism evidence="4 5">
    <name type="scientific">Manihot esculenta</name>
    <name type="common">Cassava</name>
    <name type="synonym">Jatropha manihot</name>
    <dbReference type="NCBI Taxonomy" id="3983"/>
    <lineage>
        <taxon>Eukaryota</taxon>
        <taxon>Viridiplantae</taxon>
        <taxon>Streptophyta</taxon>
        <taxon>Embryophyta</taxon>
        <taxon>Tracheophyta</taxon>
        <taxon>Spermatophyta</taxon>
        <taxon>Magnoliopsida</taxon>
        <taxon>eudicotyledons</taxon>
        <taxon>Gunneridae</taxon>
        <taxon>Pentapetalae</taxon>
        <taxon>rosids</taxon>
        <taxon>fabids</taxon>
        <taxon>Malpighiales</taxon>
        <taxon>Euphorbiaceae</taxon>
        <taxon>Crotonoideae</taxon>
        <taxon>Manihoteae</taxon>
        <taxon>Manihot</taxon>
    </lineage>
</organism>
<evidence type="ECO:0000256" key="1">
    <source>
        <dbReference type="ARBA" id="ARBA00009656"/>
    </source>
</evidence>
<accession>A0A2C9VSI0</accession>
<dbReference type="PANTHER" id="PTHR33403">
    <property type="entry name" value="SPR1"/>
    <property type="match status" value="1"/>
</dbReference>
<dbReference type="EMBL" id="CM004392">
    <property type="protein sequence ID" value="OAY48355.1"/>
    <property type="molecule type" value="Genomic_DNA"/>
</dbReference>
<dbReference type="InterPro" id="IPR039613">
    <property type="entry name" value="SPR1/2/3/4/5"/>
</dbReference>
<feature type="region of interest" description="Disordered" evidence="3">
    <location>
        <begin position="1"/>
        <end position="98"/>
    </location>
</feature>
<dbReference type="AlphaFoldDB" id="A0A2C9VSI0"/>
<gene>
    <name evidence="4" type="ORF">MANES_06G152300v8</name>
</gene>
<evidence type="ECO:0000256" key="2">
    <source>
        <dbReference type="ARBA" id="ARBA00022701"/>
    </source>
</evidence>
<dbReference type="PANTHER" id="PTHR33403:SF22">
    <property type="entry name" value="PROTEIN SPIRAL1-LIKE 5"/>
    <property type="match status" value="1"/>
</dbReference>
<name>A0A2C9VSI0_MANES</name>
<keyword evidence="5" id="KW-1185">Reference proteome</keyword>
<dbReference type="STRING" id="3983.A0A2C9VSI0"/>
<comment type="similarity">
    <text evidence="1">Belongs to the SPIRAL1 family.</text>
</comment>
<comment type="caution">
    <text evidence="4">The sequence shown here is derived from an EMBL/GenBank/DDBJ whole genome shotgun (WGS) entry which is preliminary data.</text>
</comment>
<evidence type="ECO:0000313" key="4">
    <source>
        <dbReference type="EMBL" id="OAY48355.1"/>
    </source>
</evidence>
<dbReference type="Gramene" id="Manes.06G152300.1.v8.1">
    <property type="protein sequence ID" value="Manes.06G152300.1.v8.1.CDS"/>
    <property type="gene ID" value="Manes.06G152300.v8.1"/>
</dbReference>
<feature type="compositionally biased region" description="Polar residues" evidence="3">
    <location>
        <begin position="41"/>
        <end position="72"/>
    </location>
</feature>
<evidence type="ECO:0000256" key="3">
    <source>
        <dbReference type="SAM" id="MobiDB-lite"/>
    </source>
</evidence>
<dbReference type="GO" id="GO:0010005">
    <property type="term" value="C:cortical microtubule, transverse to long axis"/>
    <property type="evidence" value="ECO:0000318"/>
    <property type="project" value="GO_Central"/>
</dbReference>
<dbReference type="Proteomes" id="UP000091857">
    <property type="component" value="Chromosome 6"/>
</dbReference>
<protein>
    <recommendedName>
        <fullName evidence="6">Protein SPIRAL1-like 5</fullName>
    </recommendedName>
</protein>
<reference evidence="5" key="1">
    <citation type="journal article" date="2016" name="Nat. Biotechnol.">
        <title>Sequencing wild and cultivated cassava and related species reveals extensive interspecific hybridization and genetic diversity.</title>
        <authorList>
            <person name="Bredeson J.V."/>
            <person name="Lyons J.B."/>
            <person name="Prochnik S.E."/>
            <person name="Wu G.A."/>
            <person name="Ha C.M."/>
            <person name="Edsinger-Gonzales E."/>
            <person name="Grimwood J."/>
            <person name="Schmutz J."/>
            <person name="Rabbi I.Y."/>
            <person name="Egesi C."/>
            <person name="Nauluvula P."/>
            <person name="Lebot V."/>
            <person name="Ndunguru J."/>
            <person name="Mkamilo G."/>
            <person name="Bart R.S."/>
            <person name="Setter T.L."/>
            <person name="Gleadow R.M."/>
            <person name="Kulakow P."/>
            <person name="Ferguson M.E."/>
            <person name="Rounsley S."/>
            <person name="Rokhsar D.S."/>
        </authorList>
    </citation>
    <scope>NUCLEOTIDE SEQUENCE [LARGE SCALE GENOMIC DNA]</scope>
    <source>
        <strain evidence="5">cv. AM560-2</strain>
    </source>
</reference>